<comment type="catalytic activity">
    <reaction evidence="6">
        <text>Endonucleolytic cleavage of RNA, removing 5'-extranucleotides from tRNA precursor.</text>
        <dbReference type="EC" id="3.1.26.5"/>
    </reaction>
</comment>
<name>A0A2M6Z2L1_9BACT</name>
<dbReference type="NCBIfam" id="TIGR00188">
    <property type="entry name" value="rnpA"/>
    <property type="match status" value="1"/>
</dbReference>
<dbReference type="SUPFAM" id="SSF54211">
    <property type="entry name" value="Ribosomal protein S5 domain 2-like"/>
    <property type="match status" value="1"/>
</dbReference>
<dbReference type="EMBL" id="PEWP01000044">
    <property type="protein sequence ID" value="PIU46557.1"/>
    <property type="molecule type" value="Genomic_DNA"/>
</dbReference>
<evidence type="ECO:0000256" key="1">
    <source>
        <dbReference type="ARBA" id="ARBA00022694"/>
    </source>
</evidence>
<dbReference type="GO" id="GO:0042781">
    <property type="term" value="F:3'-tRNA processing endoribonuclease activity"/>
    <property type="evidence" value="ECO:0007669"/>
    <property type="project" value="TreeGrafter"/>
</dbReference>
<evidence type="ECO:0000313" key="8">
    <source>
        <dbReference type="EMBL" id="PIU46557.1"/>
    </source>
</evidence>
<dbReference type="GO" id="GO:0000049">
    <property type="term" value="F:tRNA binding"/>
    <property type="evidence" value="ECO:0007669"/>
    <property type="project" value="UniProtKB-UniRule"/>
</dbReference>
<comment type="similarity">
    <text evidence="6">Belongs to the RnpA family.</text>
</comment>
<evidence type="ECO:0000256" key="6">
    <source>
        <dbReference type="HAMAP-Rule" id="MF_00227"/>
    </source>
</evidence>
<evidence type="ECO:0000256" key="5">
    <source>
        <dbReference type="ARBA" id="ARBA00022884"/>
    </source>
</evidence>
<dbReference type="Proteomes" id="UP000228777">
    <property type="component" value="Unassembled WGS sequence"/>
</dbReference>
<keyword evidence="5 6" id="KW-0694">RNA-binding</keyword>
<dbReference type="EC" id="3.1.26.5" evidence="6 7"/>
<dbReference type="HAMAP" id="MF_00227">
    <property type="entry name" value="RNase_P"/>
    <property type="match status" value="1"/>
</dbReference>
<dbReference type="GO" id="GO:0001682">
    <property type="term" value="P:tRNA 5'-leader removal"/>
    <property type="evidence" value="ECO:0007669"/>
    <property type="project" value="UniProtKB-UniRule"/>
</dbReference>
<proteinExistence type="inferred from homology"/>
<comment type="subunit">
    <text evidence="6">Consists of a catalytic RNA component (M1 or rnpB) and a protein subunit.</text>
</comment>
<protein>
    <recommendedName>
        <fullName evidence="6 7">Ribonuclease P protein component</fullName>
        <shortName evidence="6">RNase P protein</shortName>
        <shortName evidence="6">RNaseP protein</shortName>
        <ecNumber evidence="6 7">3.1.26.5</ecNumber>
    </recommendedName>
    <alternativeName>
        <fullName evidence="6">Protein C5</fullName>
    </alternativeName>
</protein>
<dbReference type="Pfam" id="PF00825">
    <property type="entry name" value="Ribonuclease_P"/>
    <property type="match status" value="1"/>
</dbReference>
<gene>
    <name evidence="6 8" type="primary">rnpA</name>
    <name evidence="8" type="ORF">COS93_02230</name>
</gene>
<dbReference type="GO" id="GO:0030677">
    <property type="term" value="C:ribonuclease P complex"/>
    <property type="evidence" value="ECO:0007669"/>
    <property type="project" value="TreeGrafter"/>
</dbReference>
<dbReference type="PANTHER" id="PTHR33992:SF1">
    <property type="entry name" value="RIBONUCLEASE P PROTEIN COMPONENT"/>
    <property type="match status" value="1"/>
</dbReference>
<keyword evidence="1 6" id="KW-0819">tRNA processing</keyword>
<evidence type="ECO:0000256" key="4">
    <source>
        <dbReference type="ARBA" id="ARBA00022801"/>
    </source>
</evidence>
<dbReference type="InterPro" id="IPR014721">
    <property type="entry name" value="Ribsml_uS5_D2-typ_fold_subgr"/>
</dbReference>
<comment type="function">
    <text evidence="6">RNaseP catalyzes the removal of the 5'-leader sequence from pre-tRNA to produce the mature 5'-terminus. It can also cleave other RNA substrates such as 4.5S RNA. The protein component plays an auxiliary but essential role in vivo by binding to the 5'-leader sequence and broadening the substrate specificity of the ribozyme.</text>
</comment>
<keyword evidence="4 6" id="KW-0378">Hydrolase</keyword>
<dbReference type="PANTHER" id="PTHR33992">
    <property type="entry name" value="RIBONUCLEASE P PROTEIN COMPONENT"/>
    <property type="match status" value="1"/>
</dbReference>
<dbReference type="Gene3D" id="3.30.230.10">
    <property type="match status" value="1"/>
</dbReference>
<dbReference type="GO" id="GO:0004526">
    <property type="term" value="F:ribonuclease P activity"/>
    <property type="evidence" value="ECO:0007669"/>
    <property type="project" value="UniProtKB-UniRule"/>
</dbReference>
<evidence type="ECO:0000256" key="2">
    <source>
        <dbReference type="ARBA" id="ARBA00022722"/>
    </source>
</evidence>
<evidence type="ECO:0000313" key="9">
    <source>
        <dbReference type="Proteomes" id="UP000228777"/>
    </source>
</evidence>
<dbReference type="InterPro" id="IPR000100">
    <property type="entry name" value="RNase_P"/>
</dbReference>
<comment type="caution">
    <text evidence="8">The sequence shown here is derived from an EMBL/GenBank/DDBJ whole genome shotgun (WGS) entry which is preliminary data.</text>
</comment>
<organism evidence="8 9">
    <name type="scientific">bacterium (Candidatus Gribaldobacteria) CG07_land_8_20_14_0_80_33_18</name>
    <dbReference type="NCBI Taxonomy" id="2014272"/>
    <lineage>
        <taxon>Bacteria</taxon>
        <taxon>Candidatus Gribaldobacteria</taxon>
    </lineage>
</organism>
<keyword evidence="3 6" id="KW-0255">Endonuclease</keyword>
<dbReference type="InterPro" id="IPR020568">
    <property type="entry name" value="Ribosomal_Su5_D2-typ_SF"/>
</dbReference>
<evidence type="ECO:0000256" key="7">
    <source>
        <dbReference type="NCBIfam" id="TIGR00188"/>
    </source>
</evidence>
<dbReference type="AlphaFoldDB" id="A0A2M6Z2L1"/>
<accession>A0A2M6Z2L1</accession>
<keyword evidence="2 6" id="KW-0540">Nuclease</keyword>
<evidence type="ECO:0000256" key="3">
    <source>
        <dbReference type="ARBA" id="ARBA00022759"/>
    </source>
</evidence>
<sequence>MLKKQNRLRGEKDFEKIIKKGERFWDIFLFLKVIKNNLRIVRVGLVISRKVSKKAVERNRIKRQLSEILRIKINEINSGYDLVFFVKKGIKTRSFSEIKESVEALLKSAKIYSERK</sequence>
<reference evidence="9" key="1">
    <citation type="submission" date="2017-09" db="EMBL/GenBank/DDBJ databases">
        <title>Depth-based differentiation of microbial function through sediment-hosted aquifers and enrichment of novel symbionts in the deep terrestrial subsurface.</title>
        <authorList>
            <person name="Probst A.J."/>
            <person name="Ladd B."/>
            <person name="Jarett J.K."/>
            <person name="Geller-Mcgrath D.E."/>
            <person name="Sieber C.M.K."/>
            <person name="Emerson J.B."/>
            <person name="Anantharaman K."/>
            <person name="Thomas B.C."/>
            <person name="Malmstrom R."/>
            <person name="Stieglmeier M."/>
            <person name="Klingl A."/>
            <person name="Woyke T."/>
            <person name="Ryan C.M."/>
            <person name="Banfield J.F."/>
        </authorList>
    </citation>
    <scope>NUCLEOTIDE SEQUENCE [LARGE SCALE GENOMIC DNA]</scope>
</reference>